<dbReference type="GO" id="GO:0032259">
    <property type="term" value="P:methylation"/>
    <property type="evidence" value="ECO:0007669"/>
    <property type="project" value="UniProtKB-KW"/>
</dbReference>
<dbReference type="Pfam" id="PF13649">
    <property type="entry name" value="Methyltransf_25"/>
    <property type="match status" value="1"/>
</dbReference>
<dbReference type="EMBL" id="CP077073">
    <property type="protein sequence ID" value="QXH33892.1"/>
    <property type="molecule type" value="Genomic_DNA"/>
</dbReference>
<sequence length="273" mass="29992">MNLRDMTLDPPWLANFYDPALFDASAGDADSANTIAWYREQLRGPARQVLDIGCGTGRLALPLLEDGHRVHGVDISEAMLGYLAAKAEGLAPELRARLSWAHGSVLDEPLRSTFDTLVAADDFVTHFDLDQLRRFMAIAHAALRPGGQLLTDMRERSAARLAAAAAPFPKPLQSHGLAGGIAGEQGQLHVAMMGWEEYDPESRWLVSHQLYSFIDIHGHEARRDWKTIRQRNHSNAELLDAAQRAGFAVECSCGRELAGVPGEQGGFFQLIRS</sequence>
<evidence type="ECO:0000256" key="3">
    <source>
        <dbReference type="ARBA" id="ARBA00022691"/>
    </source>
</evidence>
<dbReference type="CDD" id="cd02440">
    <property type="entry name" value="AdoMet_MTases"/>
    <property type="match status" value="1"/>
</dbReference>
<dbReference type="Proteomes" id="UP001047646">
    <property type="component" value="Chromosome"/>
</dbReference>
<dbReference type="PANTHER" id="PTHR43464">
    <property type="entry name" value="METHYLTRANSFERASE"/>
    <property type="match status" value="1"/>
</dbReference>
<feature type="domain" description="Methyltransferase" evidence="4">
    <location>
        <begin position="49"/>
        <end position="147"/>
    </location>
</feature>
<keyword evidence="6" id="KW-1185">Reference proteome</keyword>
<dbReference type="GO" id="GO:0008168">
    <property type="term" value="F:methyltransferase activity"/>
    <property type="evidence" value="ECO:0007669"/>
    <property type="project" value="UniProtKB-KW"/>
</dbReference>
<proteinExistence type="predicted"/>
<evidence type="ECO:0000256" key="1">
    <source>
        <dbReference type="ARBA" id="ARBA00022603"/>
    </source>
</evidence>
<evidence type="ECO:0000313" key="5">
    <source>
        <dbReference type="EMBL" id="QXH33892.1"/>
    </source>
</evidence>
<reference evidence="5" key="1">
    <citation type="journal article" date="2021" name="Microorganisms">
        <title>The Ever-Expanding Pseudomonas Genus: Description of 43 New Species and Partition of the Pseudomonas putida Group.</title>
        <authorList>
            <person name="Girard L."/>
            <person name="Lood C."/>
            <person name="Hofte M."/>
            <person name="Vandamme P."/>
            <person name="Rokni-Zadeh H."/>
            <person name="van Noort V."/>
            <person name="Lavigne R."/>
            <person name="De Mot R."/>
        </authorList>
    </citation>
    <scope>NUCLEOTIDE SEQUENCE</scope>
    <source>
        <strain evidence="5">COW39</strain>
    </source>
</reference>
<dbReference type="InterPro" id="IPR041698">
    <property type="entry name" value="Methyltransf_25"/>
</dbReference>
<dbReference type="PANTHER" id="PTHR43464:SF19">
    <property type="entry name" value="UBIQUINONE BIOSYNTHESIS O-METHYLTRANSFERASE, MITOCHONDRIAL"/>
    <property type="match status" value="1"/>
</dbReference>
<accession>A0ABX8M451</accession>
<keyword evidence="2" id="KW-0808">Transferase</keyword>
<protein>
    <submittedName>
        <fullName evidence="5">Class I SAM-dependent methyltransferase</fullName>
    </submittedName>
</protein>
<name>A0ABX8M451_9PSED</name>
<keyword evidence="1 5" id="KW-0489">Methyltransferase</keyword>
<evidence type="ECO:0000259" key="4">
    <source>
        <dbReference type="Pfam" id="PF13649"/>
    </source>
</evidence>
<keyword evidence="3" id="KW-0949">S-adenosyl-L-methionine</keyword>
<evidence type="ECO:0000256" key="2">
    <source>
        <dbReference type="ARBA" id="ARBA00022679"/>
    </source>
</evidence>
<evidence type="ECO:0000313" key="6">
    <source>
        <dbReference type="Proteomes" id="UP001047646"/>
    </source>
</evidence>
<gene>
    <name evidence="5" type="ORF">KSS95_17160</name>
</gene>
<organism evidence="5 6">
    <name type="scientific">Pseudomonas muyukensis</name>
    <dbReference type="NCBI Taxonomy" id="2842357"/>
    <lineage>
        <taxon>Bacteria</taxon>
        <taxon>Pseudomonadati</taxon>
        <taxon>Pseudomonadota</taxon>
        <taxon>Gammaproteobacteria</taxon>
        <taxon>Pseudomonadales</taxon>
        <taxon>Pseudomonadaceae</taxon>
        <taxon>Pseudomonas</taxon>
    </lineage>
</organism>
<dbReference type="RefSeq" id="WP_217848258.1">
    <property type="nucleotide sequence ID" value="NZ_CP077073.1"/>
</dbReference>